<dbReference type="UniPathway" id="UPA00664"/>
<reference evidence="8 9" key="1">
    <citation type="journal article" date="2006" name="Genome Res.">
        <title>Skewed genomic variability in strains of the toxigenic bacterial pathogen, Clostridium perfringens.</title>
        <authorList>
            <person name="Myers G.S."/>
            <person name="Rasko D.A."/>
            <person name="Cheung J.K."/>
            <person name="Ravel J."/>
            <person name="Seshadri R."/>
            <person name="Deboy R.T."/>
            <person name="Ren Q."/>
            <person name="Varga J."/>
            <person name="Awad M.M."/>
            <person name="Brinkac L.M."/>
            <person name="Daugherty S.C."/>
            <person name="Haft D.H."/>
            <person name="Dodson R.J."/>
            <person name="Madupu R."/>
            <person name="Nelson W.C."/>
            <person name="Rosovitz M.J."/>
            <person name="Sullivan S.A."/>
            <person name="Khouri H."/>
            <person name="Dimitrov G.I."/>
            <person name="Watkins K.L."/>
            <person name="Mulligan S."/>
            <person name="Benton J."/>
            <person name="Radune D."/>
            <person name="Fisher D.J."/>
            <person name="Atkins H.S."/>
            <person name="Hiscox T."/>
            <person name="Jost B.H."/>
            <person name="Billington S.J."/>
            <person name="Songer J.G."/>
            <person name="McClane B.A."/>
            <person name="Titball R.W."/>
            <person name="Rood J.I."/>
            <person name="Melville S.B."/>
            <person name="Paulsen I.T."/>
        </authorList>
    </citation>
    <scope>NUCLEOTIDE SEQUENCE [LARGE SCALE GENOMIC DNA]</scope>
    <source>
        <strain evidence="9">ATCC 13124 / DSM 756 / JCM 1290 / NCIMB 6125 / NCTC 8237 / S 107 / Type A</strain>
    </source>
</reference>
<evidence type="ECO:0000256" key="2">
    <source>
        <dbReference type="ARBA" id="ARBA00022475"/>
    </source>
</evidence>
<evidence type="ECO:0000256" key="4">
    <source>
        <dbReference type="ARBA" id="ARBA00022692"/>
    </source>
</evidence>
<dbReference type="HOGENOM" id="CLU_013386_0_1_9"/>
<feature type="transmembrane region" description="Helical" evidence="7">
    <location>
        <begin position="198"/>
        <end position="217"/>
    </location>
</feature>
<feature type="transmembrane region" description="Helical" evidence="7">
    <location>
        <begin position="45"/>
        <end position="66"/>
    </location>
</feature>
<dbReference type="GO" id="GO:0005886">
    <property type="term" value="C:plasma membrane"/>
    <property type="evidence" value="ECO:0007669"/>
    <property type="project" value="UniProtKB-SubCell"/>
</dbReference>
<evidence type="ECO:0000256" key="6">
    <source>
        <dbReference type="ARBA" id="ARBA00023136"/>
    </source>
</evidence>
<dbReference type="AlphaFoldDB" id="A0A0H2YNR9"/>
<comment type="subcellular location">
    <subcellularLocation>
        <location evidence="7">Cell membrane</location>
        <topology evidence="7">Multi-pass membrane protein</topology>
    </subcellularLocation>
</comment>
<protein>
    <recommendedName>
        <fullName evidence="7">Phosphatidylglycerol--prolipoprotein diacylglyceryl transferase</fullName>
        <ecNumber evidence="7">2.5.1.145</ecNumber>
    </recommendedName>
</protein>
<comment type="function">
    <text evidence="7">Catalyzes the transfer of the diacylglyceryl group from phosphatidylglycerol to the sulfhydryl group of the N-terminal cysteine of a prolipoprotein, the first step in the formation of mature lipoproteins.</text>
</comment>
<dbReference type="eggNOG" id="COG0682">
    <property type="taxonomic scope" value="Bacteria"/>
</dbReference>
<dbReference type="PaxDb" id="195103-CPF_0047"/>
<comment type="catalytic activity">
    <reaction evidence="7">
        <text>L-cysteinyl-[prolipoprotein] + a 1,2-diacyl-sn-glycero-3-phospho-(1'-sn-glycerol) = an S-1,2-diacyl-sn-glyceryl-L-cysteinyl-[prolipoprotein] + sn-glycerol 1-phosphate + H(+)</text>
        <dbReference type="Rhea" id="RHEA:56712"/>
        <dbReference type="Rhea" id="RHEA-COMP:14679"/>
        <dbReference type="Rhea" id="RHEA-COMP:14680"/>
        <dbReference type="ChEBI" id="CHEBI:15378"/>
        <dbReference type="ChEBI" id="CHEBI:29950"/>
        <dbReference type="ChEBI" id="CHEBI:57685"/>
        <dbReference type="ChEBI" id="CHEBI:64716"/>
        <dbReference type="ChEBI" id="CHEBI:140658"/>
        <dbReference type="EC" id="2.5.1.145"/>
    </reaction>
</comment>
<dbReference type="PANTHER" id="PTHR30589">
    <property type="entry name" value="PROLIPOPROTEIN DIACYLGLYCERYL TRANSFERASE"/>
    <property type="match status" value="1"/>
</dbReference>
<dbReference type="SMR" id="A0A0H2YNR9"/>
<dbReference type="PANTHER" id="PTHR30589:SF0">
    <property type="entry name" value="PHOSPHATIDYLGLYCEROL--PROLIPOPROTEIN DIACYLGLYCERYL TRANSFERASE"/>
    <property type="match status" value="1"/>
</dbReference>
<dbReference type="KEGG" id="cpf:CPF_0047"/>
<keyword evidence="6 7" id="KW-0472">Membrane</keyword>
<feature type="transmembrane region" description="Helical" evidence="7">
    <location>
        <begin position="174"/>
        <end position="191"/>
    </location>
</feature>
<dbReference type="Proteomes" id="UP000001823">
    <property type="component" value="Chromosome"/>
</dbReference>
<evidence type="ECO:0000256" key="3">
    <source>
        <dbReference type="ARBA" id="ARBA00022679"/>
    </source>
</evidence>
<evidence type="ECO:0000256" key="1">
    <source>
        <dbReference type="ARBA" id="ARBA00007150"/>
    </source>
</evidence>
<keyword evidence="4 7" id="KW-0812">Transmembrane</keyword>
<accession>A0A0H2YNR9</accession>
<keyword evidence="8" id="KW-0328">Glycosyltransferase</keyword>
<feature type="binding site" evidence="7">
    <location>
        <position position="129"/>
    </location>
    <ligand>
        <name>a 1,2-diacyl-sn-glycero-3-phospho-(1'-sn-glycerol)</name>
        <dbReference type="ChEBI" id="CHEBI:64716"/>
    </ligand>
</feature>
<evidence type="ECO:0000313" key="8">
    <source>
        <dbReference type="EMBL" id="ABG82351.1"/>
    </source>
</evidence>
<dbReference type="GO" id="GO:0008961">
    <property type="term" value="F:phosphatidylglycerol-prolipoprotein diacylglyceryl transferase activity"/>
    <property type="evidence" value="ECO:0007669"/>
    <property type="project" value="UniProtKB-UniRule"/>
</dbReference>
<sequence length="262" mass="29755">MNPVAFSIGSFEVRWYGIIIALGILIAMTLVSINAKKKNLNFDVILDLFLWCFPFAIIGARAYYVLFELENYHSFWDMINIRQGGLAIHGGIIGAFLTAFIYCKVKKVDFLAYADIVAPAFILAQGIGRWGNFFNQEAHGGQVTSEFISKFPEFIQRGMYINGAYYHPTFLYESIWDIFVAILLMIILYNITDRYKGVVISAYISLYSLGRFFIEGLRTDSLYFMNIRVAQLVSLLGIIIGIVAIIIIVSRGKKKRKGIFIN</sequence>
<evidence type="ECO:0000256" key="5">
    <source>
        <dbReference type="ARBA" id="ARBA00022989"/>
    </source>
</evidence>
<dbReference type="Pfam" id="PF01790">
    <property type="entry name" value="LGT"/>
    <property type="match status" value="1"/>
</dbReference>
<dbReference type="HAMAP" id="MF_01147">
    <property type="entry name" value="Lgt"/>
    <property type="match status" value="1"/>
</dbReference>
<keyword evidence="2 7" id="KW-1003">Cell membrane</keyword>
<dbReference type="PROSITE" id="PS01311">
    <property type="entry name" value="LGT"/>
    <property type="match status" value="1"/>
</dbReference>
<evidence type="ECO:0000313" key="9">
    <source>
        <dbReference type="Proteomes" id="UP000001823"/>
    </source>
</evidence>
<feature type="transmembrane region" description="Helical" evidence="7">
    <location>
        <begin position="110"/>
        <end position="128"/>
    </location>
</feature>
<dbReference type="RefSeq" id="WP_003468570.1">
    <property type="nucleotide sequence ID" value="NC_008261.1"/>
</dbReference>
<dbReference type="GO" id="GO:0042158">
    <property type="term" value="P:lipoprotein biosynthetic process"/>
    <property type="evidence" value="ECO:0007669"/>
    <property type="project" value="UniProtKB-UniRule"/>
</dbReference>
<feature type="transmembrane region" description="Helical" evidence="7">
    <location>
        <begin position="15"/>
        <end position="33"/>
    </location>
</feature>
<dbReference type="InterPro" id="IPR001640">
    <property type="entry name" value="Lgt"/>
</dbReference>
<proteinExistence type="inferred from homology"/>
<keyword evidence="5 7" id="KW-1133">Transmembrane helix</keyword>
<keyword evidence="3 7" id="KW-0808">Transferase</keyword>
<dbReference type="EC" id="2.5.1.145" evidence="7"/>
<evidence type="ECO:0000256" key="7">
    <source>
        <dbReference type="HAMAP-Rule" id="MF_01147"/>
    </source>
</evidence>
<name>A0A0H2YNR9_CLOP1</name>
<dbReference type="NCBIfam" id="TIGR00544">
    <property type="entry name" value="lgt"/>
    <property type="match status" value="1"/>
</dbReference>
<dbReference type="EMBL" id="CP000246">
    <property type="protein sequence ID" value="ABG82351.1"/>
    <property type="molecule type" value="Genomic_DNA"/>
</dbReference>
<organism evidence="8 9">
    <name type="scientific">Clostridium perfringens (strain ATCC 13124 / DSM 756 / JCM 1290 / NCIMB 6125 / NCTC 8237 / Type A)</name>
    <dbReference type="NCBI Taxonomy" id="195103"/>
    <lineage>
        <taxon>Bacteria</taxon>
        <taxon>Bacillati</taxon>
        <taxon>Bacillota</taxon>
        <taxon>Clostridia</taxon>
        <taxon>Eubacteriales</taxon>
        <taxon>Clostridiaceae</taxon>
        <taxon>Clostridium</taxon>
    </lineage>
</organism>
<feature type="transmembrane region" description="Helical" evidence="7">
    <location>
        <begin position="229"/>
        <end position="249"/>
    </location>
</feature>
<comment type="similarity">
    <text evidence="1 7">Belongs to the Lgt family.</text>
</comment>
<gene>
    <name evidence="7 8" type="primary">lgt</name>
    <name evidence="8" type="ordered locus">CPF_0047</name>
</gene>
<dbReference type="STRING" id="195103.CPF_0047"/>
<feature type="transmembrane region" description="Helical" evidence="7">
    <location>
        <begin position="86"/>
        <end position="103"/>
    </location>
</feature>
<keyword evidence="9" id="KW-1185">Reference proteome</keyword>
<comment type="pathway">
    <text evidence="7">Protein modification; lipoprotein biosynthesis (diacylglyceryl transfer).</text>
</comment>